<dbReference type="Proteomes" id="UP001207468">
    <property type="component" value="Unassembled WGS sequence"/>
</dbReference>
<dbReference type="EMBL" id="JAGFNK010000056">
    <property type="protein sequence ID" value="KAI9509760.1"/>
    <property type="molecule type" value="Genomic_DNA"/>
</dbReference>
<sequence length="96" mass="11148">MPTLPSRFPLVLYRFRSVHSSCFCLGLLAPLFSTTRARILRLVSLHYLSFPLVTGIMYTITYGELAIPRPSRQFHFSLYLLEQPHLKLCSYTIECH</sequence>
<evidence type="ECO:0000313" key="2">
    <source>
        <dbReference type="Proteomes" id="UP001207468"/>
    </source>
</evidence>
<reference evidence="1" key="1">
    <citation type="submission" date="2021-03" db="EMBL/GenBank/DDBJ databases">
        <title>Evolutionary priming and transition to the ectomycorrhizal habit in an iconic lineage of mushroom-forming fungi: is preadaptation a requirement?</title>
        <authorList>
            <consortium name="DOE Joint Genome Institute"/>
            <person name="Looney B.P."/>
            <person name="Miyauchi S."/>
            <person name="Morin E."/>
            <person name="Drula E."/>
            <person name="Courty P.E."/>
            <person name="Chicoki N."/>
            <person name="Fauchery L."/>
            <person name="Kohler A."/>
            <person name="Kuo A."/>
            <person name="LaButti K."/>
            <person name="Pangilinan J."/>
            <person name="Lipzen A."/>
            <person name="Riley R."/>
            <person name="Andreopoulos W."/>
            <person name="He G."/>
            <person name="Johnson J."/>
            <person name="Barry K.W."/>
            <person name="Grigoriev I.V."/>
            <person name="Nagy L."/>
            <person name="Hibbett D."/>
            <person name="Henrissat B."/>
            <person name="Matheny P.B."/>
            <person name="Labbe J."/>
            <person name="Martin A.F."/>
        </authorList>
    </citation>
    <scope>NUCLEOTIDE SEQUENCE</scope>
    <source>
        <strain evidence="1">BPL698</strain>
    </source>
</reference>
<accession>A0ACC0UEK6</accession>
<gene>
    <name evidence="1" type="ORF">F5148DRAFT_699805</name>
</gene>
<organism evidence="1 2">
    <name type="scientific">Russula earlei</name>
    <dbReference type="NCBI Taxonomy" id="71964"/>
    <lineage>
        <taxon>Eukaryota</taxon>
        <taxon>Fungi</taxon>
        <taxon>Dikarya</taxon>
        <taxon>Basidiomycota</taxon>
        <taxon>Agaricomycotina</taxon>
        <taxon>Agaricomycetes</taxon>
        <taxon>Russulales</taxon>
        <taxon>Russulaceae</taxon>
        <taxon>Russula</taxon>
    </lineage>
</organism>
<proteinExistence type="predicted"/>
<comment type="caution">
    <text evidence="1">The sequence shown here is derived from an EMBL/GenBank/DDBJ whole genome shotgun (WGS) entry which is preliminary data.</text>
</comment>
<keyword evidence="2" id="KW-1185">Reference proteome</keyword>
<evidence type="ECO:0000313" key="1">
    <source>
        <dbReference type="EMBL" id="KAI9509760.1"/>
    </source>
</evidence>
<name>A0ACC0UEK6_9AGAM</name>
<protein>
    <submittedName>
        <fullName evidence="1">Uncharacterized protein</fullName>
    </submittedName>
</protein>